<sequence length="228" mass="25241">MINISQKFNKKFILLFVILVFFITATGFAVYFYIQYNAIKNNSDSLFKQEAVQLTQKIGQFMELPKEEPSVATITDKNKLKDQSFFANSENGDKLLIFTKAGEAILYRPSTNKIITVAPINLQTSQTSPTPAPEATPSIIKVAIYDGGKKAGLAELMKTKLSSTIQNITVITSNAQKNDYQKTLVINLNNVNNDFLKQIIQVTNGEISNLPEGETKPDADILIIVSGQ</sequence>
<dbReference type="Proteomes" id="UP000230093">
    <property type="component" value="Unassembled WGS sequence"/>
</dbReference>
<keyword evidence="1" id="KW-0472">Membrane</keyword>
<feature type="transmembrane region" description="Helical" evidence="1">
    <location>
        <begin position="12"/>
        <end position="34"/>
    </location>
</feature>
<dbReference type="AlphaFoldDB" id="A0A2H0WAI2"/>
<comment type="caution">
    <text evidence="2">The sequence shown here is derived from an EMBL/GenBank/DDBJ whole genome shotgun (WGS) entry which is preliminary data.</text>
</comment>
<gene>
    <name evidence="2" type="ORF">COT75_00410</name>
</gene>
<protein>
    <recommendedName>
        <fullName evidence="4">LytR/CpsA/Psr regulator C-terminal domain-containing protein</fullName>
    </recommendedName>
</protein>
<evidence type="ECO:0000313" key="3">
    <source>
        <dbReference type="Proteomes" id="UP000230093"/>
    </source>
</evidence>
<keyword evidence="1" id="KW-1133">Transmembrane helix</keyword>
<proteinExistence type="predicted"/>
<name>A0A2H0WAI2_9BACT</name>
<dbReference type="EMBL" id="PEZT01000001">
    <property type="protein sequence ID" value="PIS09647.1"/>
    <property type="molecule type" value="Genomic_DNA"/>
</dbReference>
<keyword evidence="1" id="KW-0812">Transmembrane</keyword>
<accession>A0A2H0WAI2</accession>
<organism evidence="2 3">
    <name type="scientific">Candidatus Beckwithbacteria bacterium CG10_big_fil_rev_8_21_14_0_10_34_10</name>
    <dbReference type="NCBI Taxonomy" id="1974495"/>
    <lineage>
        <taxon>Bacteria</taxon>
        <taxon>Candidatus Beckwithiibacteriota</taxon>
    </lineage>
</organism>
<reference evidence="3" key="1">
    <citation type="submission" date="2017-09" db="EMBL/GenBank/DDBJ databases">
        <title>Depth-based differentiation of microbial function through sediment-hosted aquifers and enrichment of novel symbionts in the deep terrestrial subsurface.</title>
        <authorList>
            <person name="Probst A.J."/>
            <person name="Ladd B."/>
            <person name="Jarett J.K."/>
            <person name="Geller-Mcgrath D.E."/>
            <person name="Sieber C.M.K."/>
            <person name="Emerson J.B."/>
            <person name="Anantharaman K."/>
            <person name="Thomas B.C."/>
            <person name="Malmstrom R."/>
            <person name="Stieglmeier M."/>
            <person name="Klingl A."/>
            <person name="Woyke T."/>
            <person name="Ryan C.M."/>
            <person name="Banfield J.F."/>
        </authorList>
    </citation>
    <scope>NUCLEOTIDE SEQUENCE [LARGE SCALE GENOMIC DNA]</scope>
</reference>
<evidence type="ECO:0000313" key="2">
    <source>
        <dbReference type="EMBL" id="PIS09647.1"/>
    </source>
</evidence>
<evidence type="ECO:0000256" key="1">
    <source>
        <dbReference type="SAM" id="Phobius"/>
    </source>
</evidence>
<evidence type="ECO:0008006" key="4">
    <source>
        <dbReference type="Google" id="ProtNLM"/>
    </source>
</evidence>